<name>A0AAV2YLA7_9STRA</name>
<dbReference type="EMBL" id="DAKRPA010000206">
    <property type="protein sequence ID" value="DAZ95387.1"/>
    <property type="molecule type" value="Genomic_DNA"/>
</dbReference>
<proteinExistence type="predicted"/>
<keyword evidence="3" id="KW-1185">Reference proteome</keyword>
<keyword evidence="1" id="KW-0472">Membrane</keyword>
<protein>
    <submittedName>
        <fullName evidence="2">Uncharacterized protein</fullName>
    </submittedName>
</protein>
<feature type="transmembrane region" description="Helical" evidence="1">
    <location>
        <begin position="117"/>
        <end position="139"/>
    </location>
</feature>
<feature type="transmembrane region" description="Helical" evidence="1">
    <location>
        <begin position="23"/>
        <end position="40"/>
    </location>
</feature>
<reference evidence="2" key="2">
    <citation type="journal article" date="2023" name="Microbiol Resour">
        <title>Decontamination and Annotation of the Draft Genome Sequence of the Oomycete Lagenidium giganteum ARSEF 373.</title>
        <authorList>
            <person name="Morgan W.R."/>
            <person name="Tartar A."/>
        </authorList>
    </citation>
    <scope>NUCLEOTIDE SEQUENCE</scope>
    <source>
        <strain evidence="2">ARSEF 373</strain>
    </source>
</reference>
<keyword evidence="1" id="KW-1133">Transmembrane helix</keyword>
<evidence type="ECO:0000313" key="3">
    <source>
        <dbReference type="Proteomes" id="UP001146120"/>
    </source>
</evidence>
<dbReference type="AlphaFoldDB" id="A0AAV2YLA7"/>
<organism evidence="2 3">
    <name type="scientific">Lagenidium giganteum</name>
    <dbReference type="NCBI Taxonomy" id="4803"/>
    <lineage>
        <taxon>Eukaryota</taxon>
        <taxon>Sar</taxon>
        <taxon>Stramenopiles</taxon>
        <taxon>Oomycota</taxon>
        <taxon>Peronosporomycetes</taxon>
        <taxon>Pythiales</taxon>
        <taxon>Pythiaceae</taxon>
    </lineage>
</organism>
<sequence length="143" mass="15941">MHSGLLTDQRVGFHVAEIFADMYAEYIAIGCCSSILYFYWDHPKYRLSALIDANMTTTTSHGSNNGSVANVNDGAELKRLLMLLAWQVSLELVVDFTSCVLEEVGGISFQDFQKYKLFAALVFGSLAVININMSSILYIRPEN</sequence>
<dbReference type="Proteomes" id="UP001146120">
    <property type="component" value="Unassembled WGS sequence"/>
</dbReference>
<evidence type="ECO:0000313" key="2">
    <source>
        <dbReference type="EMBL" id="DAZ95387.1"/>
    </source>
</evidence>
<gene>
    <name evidence="2" type="ORF">N0F65_001045</name>
</gene>
<accession>A0AAV2YLA7</accession>
<evidence type="ECO:0000256" key="1">
    <source>
        <dbReference type="SAM" id="Phobius"/>
    </source>
</evidence>
<comment type="caution">
    <text evidence="2">The sequence shown here is derived from an EMBL/GenBank/DDBJ whole genome shotgun (WGS) entry which is preliminary data.</text>
</comment>
<reference evidence="2" key="1">
    <citation type="submission" date="2022-11" db="EMBL/GenBank/DDBJ databases">
        <authorList>
            <person name="Morgan W.R."/>
            <person name="Tartar A."/>
        </authorList>
    </citation>
    <scope>NUCLEOTIDE SEQUENCE</scope>
    <source>
        <strain evidence="2">ARSEF 373</strain>
    </source>
</reference>
<keyword evidence="1" id="KW-0812">Transmembrane</keyword>